<comment type="caution">
    <text evidence="10">The sequence shown here is derived from an EMBL/GenBank/DDBJ whole genome shotgun (WGS) entry which is preliminary data.</text>
</comment>
<keyword evidence="4 7" id="KW-0812">Transmembrane</keyword>
<dbReference type="PROSITE" id="PS50928">
    <property type="entry name" value="ABC_TM1"/>
    <property type="match status" value="1"/>
</dbReference>
<dbReference type="SUPFAM" id="SSF161098">
    <property type="entry name" value="MetI-like"/>
    <property type="match status" value="1"/>
</dbReference>
<dbReference type="InterPro" id="IPR035906">
    <property type="entry name" value="MetI-like_sf"/>
</dbReference>
<dbReference type="GO" id="GO:0071916">
    <property type="term" value="F:dipeptide transmembrane transporter activity"/>
    <property type="evidence" value="ECO:0007669"/>
    <property type="project" value="TreeGrafter"/>
</dbReference>
<name>A0A4R5L1B2_9MICC</name>
<dbReference type="CDD" id="cd06261">
    <property type="entry name" value="TM_PBP2"/>
    <property type="match status" value="1"/>
</dbReference>
<evidence type="ECO:0000256" key="2">
    <source>
        <dbReference type="ARBA" id="ARBA00022448"/>
    </source>
</evidence>
<reference evidence="10 11" key="1">
    <citation type="submission" date="2019-03" db="EMBL/GenBank/DDBJ databases">
        <title>Whole genome sequence of Arthrobacter sp JH1-1.</title>
        <authorList>
            <person name="Trinh H.N."/>
        </authorList>
    </citation>
    <scope>NUCLEOTIDE SEQUENCE [LARGE SCALE GENOMIC DNA]</scope>
    <source>
        <strain evidence="10 11">JH1-1</strain>
    </source>
</reference>
<keyword evidence="6 7" id="KW-0472">Membrane</keyword>
<evidence type="ECO:0000256" key="6">
    <source>
        <dbReference type="ARBA" id="ARBA00023136"/>
    </source>
</evidence>
<dbReference type="Pfam" id="PF19300">
    <property type="entry name" value="BPD_transp_1_N"/>
    <property type="match status" value="1"/>
</dbReference>
<evidence type="ECO:0000313" key="10">
    <source>
        <dbReference type="EMBL" id="TDG01306.1"/>
    </source>
</evidence>
<evidence type="ECO:0000256" key="1">
    <source>
        <dbReference type="ARBA" id="ARBA00004651"/>
    </source>
</evidence>
<gene>
    <name evidence="10" type="ORF">E1809_01950</name>
</gene>
<comment type="similarity">
    <text evidence="7">Belongs to the binding-protein-dependent transport system permease family.</text>
</comment>
<evidence type="ECO:0000313" key="11">
    <source>
        <dbReference type="Proteomes" id="UP000295511"/>
    </source>
</evidence>
<feature type="domain" description="ABC transmembrane type-1" evidence="9">
    <location>
        <begin position="125"/>
        <end position="330"/>
    </location>
</feature>
<keyword evidence="3" id="KW-1003">Cell membrane</keyword>
<dbReference type="Gene3D" id="1.10.3720.10">
    <property type="entry name" value="MetI-like"/>
    <property type="match status" value="1"/>
</dbReference>
<feature type="transmembrane region" description="Helical" evidence="7">
    <location>
        <begin position="207"/>
        <end position="226"/>
    </location>
</feature>
<feature type="transmembrane region" description="Helical" evidence="7">
    <location>
        <begin position="161"/>
        <end position="187"/>
    </location>
</feature>
<dbReference type="Proteomes" id="UP000295511">
    <property type="component" value="Unassembled WGS sequence"/>
</dbReference>
<organism evidence="10 11">
    <name type="scientific">Arthrobacter terricola</name>
    <dbReference type="NCBI Taxonomy" id="2547396"/>
    <lineage>
        <taxon>Bacteria</taxon>
        <taxon>Bacillati</taxon>
        <taxon>Actinomycetota</taxon>
        <taxon>Actinomycetes</taxon>
        <taxon>Micrococcales</taxon>
        <taxon>Micrococcaceae</taxon>
        <taxon>Arthrobacter</taxon>
    </lineage>
</organism>
<feature type="region of interest" description="Disordered" evidence="8">
    <location>
        <begin position="1"/>
        <end position="20"/>
    </location>
</feature>
<dbReference type="PANTHER" id="PTHR43163:SF6">
    <property type="entry name" value="DIPEPTIDE TRANSPORT SYSTEM PERMEASE PROTEIN DPPB-RELATED"/>
    <property type="match status" value="1"/>
</dbReference>
<keyword evidence="11" id="KW-1185">Reference proteome</keyword>
<evidence type="ECO:0000256" key="3">
    <source>
        <dbReference type="ARBA" id="ARBA00022475"/>
    </source>
</evidence>
<keyword evidence="2 7" id="KW-0813">Transport</keyword>
<feature type="transmembrane region" description="Helical" evidence="7">
    <location>
        <begin position="311"/>
        <end position="337"/>
    </location>
</feature>
<accession>A0A4R5L1B2</accession>
<dbReference type="InterPro" id="IPR000515">
    <property type="entry name" value="MetI-like"/>
</dbReference>
<feature type="transmembrane region" description="Helical" evidence="7">
    <location>
        <begin position="269"/>
        <end position="291"/>
    </location>
</feature>
<dbReference type="Pfam" id="PF00528">
    <property type="entry name" value="BPD_transp_1"/>
    <property type="match status" value="1"/>
</dbReference>
<evidence type="ECO:0000256" key="5">
    <source>
        <dbReference type="ARBA" id="ARBA00022989"/>
    </source>
</evidence>
<dbReference type="RefSeq" id="WP_133202566.1">
    <property type="nucleotide sequence ID" value="NZ_SMRU01000002.1"/>
</dbReference>
<feature type="transmembrane region" description="Helical" evidence="7">
    <location>
        <begin position="39"/>
        <end position="60"/>
    </location>
</feature>
<dbReference type="GO" id="GO:0005886">
    <property type="term" value="C:plasma membrane"/>
    <property type="evidence" value="ECO:0007669"/>
    <property type="project" value="UniProtKB-SubCell"/>
</dbReference>
<evidence type="ECO:0000256" key="8">
    <source>
        <dbReference type="SAM" id="MobiDB-lite"/>
    </source>
</evidence>
<keyword evidence="5 7" id="KW-1133">Transmembrane helix</keyword>
<feature type="transmembrane region" description="Helical" evidence="7">
    <location>
        <begin position="127"/>
        <end position="149"/>
    </location>
</feature>
<proteinExistence type="inferred from homology"/>
<protein>
    <submittedName>
        <fullName evidence="10">ABC transporter permease</fullName>
    </submittedName>
</protein>
<sequence>MTPTGISVSPALQEPKKLPAPAKRRVPLSGLLRSVGTRILRSLLLFVAVTITVFGLSALIPGDPAVSLAGEGATPEAIAAIRTQLGLGKPWYEQYFSWTNGVLHGDLGTSFFYHTPVSDLVMSRLPVTLSLALFAIIAAVVFGILAGLLSATRRGRLADKITTVISTVGIATPNFWVGMILLILFSLNWHIFPAVGYTPITKNAGSWFMHLVLPAIALAAAAGAELQRQTRSSVSEILSQDYIRTARAQGLTRRKVLWQRALKNGAPPLATVVGFQTAVLLGGSVVVEKVFSLPGVGTLAIDSVTLKDLPILQAVVLLNACFVIIINFATDLIYTVLNPKVRI</sequence>
<dbReference type="AlphaFoldDB" id="A0A4R5L1B2"/>
<evidence type="ECO:0000256" key="7">
    <source>
        <dbReference type="RuleBase" id="RU363032"/>
    </source>
</evidence>
<comment type="subcellular location">
    <subcellularLocation>
        <location evidence="1 7">Cell membrane</location>
        <topology evidence="1 7">Multi-pass membrane protein</topology>
    </subcellularLocation>
</comment>
<evidence type="ECO:0000256" key="4">
    <source>
        <dbReference type="ARBA" id="ARBA00022692"/>
    </source>
</evidence>
<dbReference type="PANTHER" id="PTHR43163">
    <property type="entry name" value="DIPEPTIDE TRANSPORT SYSTEM PERMEASE PROTEIN DPPB-RELATED"/>
    <property type="match status" value="1"/>
</dbReference>
<dbReference type="OrthoDB" id="3543764at2"/>
<dbReference type="InterPro" id="IPR045621">
    <property type="entry name" value="BPD_transp_1_N"/>
</dbReference>
<evidence type="ECO:0000259" key="9">
    <source>
        <dbReference type="PROSITE" id="PS50928"/>
    </source>
</evidence>
<dbReference type="EMBL" id="SMRU01000002">
    <property type="protein sequence ID" value="TDG01306.1"/>
    <property type="molecule type" value="Genomic_DNA"/>
</dbReference>